<organism evidence="3 4">
    <name type="scientific">Allacma fusca</name>
    <dbReference type="NCBI Taxonomy" id="39272"/>
    <lineage>
        <taxon>Eukaryota</taxon>
        <taxon>Metazoa</taxon>
        <taxon>Ecdysozoa</taxon>
        <taxon>Arthropoda</taxon>
        <taxon>Hexapoda</taxon>
        <taxon>Collembola</taxon>
        <taxon>Symphypleona</taxon>
        <taxon>Sminthuridae</taxon>
        <taxon>Allacma</taxon>
    </lineage>
</organism>
<reference evidence="3" key="1">
    <citation type="submission" date="2021-06" db="EMBL/GenBank/DDBJ databases">
        <authorList>
            <person name="Hodson N. C."/>
            <person name="Mongue J. A."/>
            <person name="Jaron S. K."/>
        </authorList>
    </citation>
    <scope>NUCLEOTIDE SEQUENCE</scope>
</reference>
<evidence type="ECO:0000259" key="2">
    <source>
        <dbReference type="Pfam" id="PF00135"/>
    </source>
</evidence>
<dbReference type="InterPro" id="IPR002018">
    <property type="entry name" value="CarbesteraseB"/>
</dbReference>
<feature type="domain" description="Carboxylesterase type B" evidence="2">
    <location>
        <begin position="2"/>
        <end position="170"/>
    </location>
</feature>
<proteinExistence type="predicted"/>
<dbReference type="EMBL" id="CAJVCH010398822">
    <property type="protein sequence ID" value="CAG7817626.1"/>
    <property type="molecule type" value="Genomic_DNA"/>
</dbReference>
<sequence length="177" mass="19867">MTQDEGNFAGAIMEALGKALHLKKNWNDLAKYILDYRYQLSSDAEADAVTEKVNNFYFGSKSSMQVPATTFGAMTTDRFFAFGVAKSLKMHARIAPTYGYLFNYVGRLEEPLISGMEPIKWGAIHSEEIPFIFNTSTVIRGFDSSFPEYKISRVLTNLICKFAETGEPLLTDSKTNK</sequence>
<dbReference type="AlphaFoldDB" id="A0A8J2KQA9"/>
<gene>
    <name evidence="3" type="ORF">AFUS01_LOCUS28181</name>
</gene>
<evidence type="ECO:0000313" key="3">
    <source>
        <dbReference type="EMBL" id="CAG7817626.1"/>
    </source>
</evidence>
<comment type="caution">
    <text evidence="3">The sequence shown here is derived from an EMBL/GenBank/DDBJ whole genome shotgun (WGS) entry which is preliminary data.</text>
</comment>
<dbReference type="OrthoDB" id="19653at2759"/>
<name>A0A8J2KQA9_9HEXA</name>
<keyword evidence="4" id="KW-1185">Reference proteome</keyword>
<feature type="non-terminal residue" evidence="3">
    <location>
        <position position="177"/>
    </location>
</feature>
<accession>A0A8J2KQA9</accession>
<dbReference type="Pfam" id="PF00135">
    <property type="entry name" value="COesterase"/>
    <property type="match status" value="1"/>
</dbReference>
<dbReference type="Proteomes" id="UP000708208">
    <property type="component" value="Unassembled WGS sequence"/>
</dbReference>
<keyword evidence="1" id="KW-0325">Glycoprotein</keyword>
<protein>
    <recommendedName>
        <fullName evidence="2">Carboxylesterase type B domain-containing protein</fullName>
    </recommendedName>
</protein>
<evidence type="ECO:0000313" key="4">
    <source>
        <dbReference type="Proteomes" id="UP000708208"/>
    </source>
</evidence>
<evidence type="ECO:0000256" key="1">
    <source>
        <dbReference type="ARBA" id="ARBA00023180"/>
    </source>
</evidence>